<gene>
    <name evidence="2" type="ORF">MUN80_12675</name>
</gene>
<keyword evidence="1" id="KW-0472">Membrane</keyword>
<dbReference type="RefSeq" id="WP_244724716.1">
    <property type="nucleotide sequence ID" value="NZ_CP095049.1"/>
</dbReference>
<dbReference type="Proteomes" id="UP000831785">
    <property type="component" value="Chromosome"/>
</dbReference>
<dbReference type="EMBL" id="CP095049">
    <property type="protein sequence ID" value="UOQ55583.1"/>
    <property type="molecule type" value="Genomic_DNA"/>
</dbReference>
<feature type="transmembrane region" description="Helical" evidence="1">
    <location>
        <begin position="47"/>
        <end position="68"/>
    </location>
</feature>
<evidence type="ECO:0000256" key="1">
    <source>
        <dbReference type="SAM" id="Phobius"/>
    </source>
</evidence>
<evidence type="ECO:0000313" key="2">
    <source>
        <dbReference type="EMBL" id="UOQ55583.1"/>
    </source>
</evidence>
<sequence>MCKRESRRDVCRVCSRRRVSWFRNPLRCSILPTTFSMYALRRHRRQLLFPPGLLALAFLLLLGCWVVGRQAEWLKQHYVLEVTAMPLAADQALSNLAPELYQTPAELENFRPWQTVHLTGNAQQDALATSRAKYIARQLRAAPDQDQGLRIRFADATDYKSLVQLIDYIRVLGLQKYFLDSRQGMVTLYAFTSKPQLGTYYSHDLKFVPFSPGPCLLPEAPAPFWSWLGDYLSKLFSPDTYQPLLLPDWRHSLYLLLLLGLISFGRLFRQWRQAQE</sequence>
<keyword evidence="1" id="KW-1133">Transmembrane helix</keyword>
<name>A0ABY4FFW2_9BACT</name>
<proteinExistence type="predicted"/>
<accession>A0ABY4FFW2</accession>
<reference evidence="2 3" key="1">
    <citation type="submission" date="2022-04" db="EMBL/GenBank/DDBJ databases">
        <title>Hymenobacter sp. isolated from the air.</title>
        <authorList>
            <person name="Won M."/>
            <person name="Lee C.-M."/>
            <person name="Woen H.-Y."/>
            <person name="Kwon S.-W."/>
        </authorList>
    </citation>
    <scope>NUCLEOTIDE SEQUENCE [LARGE SCALE GENOMIC DNA]</scope>
    <source>
        <strain evidence="3">5116 S-27</strain>
    </source>
</reference>
<organism evidence="2 3">
    <name type="scientific">Hymenobacter cellulosivorans</name>
    <dbReference type="NCBI Taxonomy" id="2932249"/>
    <lineage>
        <taxon>Bacteria</taxon>
        <taxon>Pseudomonadati</taxon>
        <taxon>Bacteroidota</taxon>
        <taxon>Cytophagia</taxon>
        <taxon>Cytophagales</taxon>
        <taxon>Hymenobacteraceae</taxon>
        <taxon>Hymenobacter</taxon>
    </lineage>
</organism>
<evidence type="ECO:0000313" key="3">
    <source>
        <dbReference type="Proteomes" id="UP000831785"/>
    </source>
</evidence>
<protein>
    <submittedName>
        <fullName evidence="2">Uncharacterized protein</fullName>
    </submittedName>
</protein>
<keyword evidence="3" id="KW-1185">Reference proteome</keyword>
<keyword evidence="1" id="KW-0812">Transmembrane</keyword>